<dbReference type="Pfam" id="PF18691">
    <property type="entry name" value="Cdc13_OB2"/>
    <property type="match status" value="1"/>
</dbReference>
<dbReference type="GO" id="GO:0071166">
    <property type="term" value="P:ribonucleoprotein complex localization"/>
    <property type="evidence" value="ECO:0007669"/>
    <property type="project" value="EnsemblFungi"/>
</dbReference>
<dbReference type="Pfam" id="PF18233">
    <property type="entry name" value="Cdc13_OB4_dimer"/>
    <property type="match status" value="1"/>
</dbReference>
<reference evidence="2 3" key="1">
    <citation type="journal article" date="2011" name="Proc. Natl. Acad. Sci. U.S.A.">
        <title>Evolutionary erosion of yeast sex chromosomes by mating-type switching accidents.</title>
        <authorList>
            <person name="Gordon J.L."/>
            <person name="Armisen D."/>
            <person name="Proux-Wera E."/>
            <person name="Oheigeartaigh S.S."/>
            <person name="Byrne K.P."/>
            <person name="Wolfe K.H."/>
        </authorList>
    </citation>
    <scope>NUCLEOTIDE SEQUENCE [LARGE SCALE GENOMIC DNA]</scope>
    <source>
        <strain evidence="3">ATCC 10662 / CBS 1146 / NBRC 0425 / NCYC 2629 / NRRL Y-866</strain>
    </source>
</reference>
<evidence type="ECO:0000313" key="3">
    <source>
        <dbReference type="Proteomes" id="UP000005627"/>
    </source>
</evidence>
<dbReference type="Pfam" id="PF02765">
    <property type="entry name" value="POT1"/>
    <property type="match status" value="1"/>
</dbReference>
<proteinExistence type="predicted"/>
<dbReference type="OrthoDB" id="4067010at2759"/>
<feature type="domain" description="Telomeric single stranded DNA binding POT1/Cdc13" evidence="1">
    <location>
        <begin position="399"/>
        <end position="555"/>
    </location>
</feature>
<dbReference type="Gene3D" id="2.40.50.810">
    <property type="match status" value="1"/>
</dbReference>
<protein>
    <recommendedName>
        <fullName evidence="1">Telomeric single stranded DNA binding POT1/Cdc13 domain-containing protein</fullName>
    </recommendedName>
</protein>
<evidence type="ECO:0000313" key="2">
    <source>
        <dbReference type="EMBL" id="CCE89429.1"/>
    </source>
</evidence>
<dbReference type="GeneID" id="11502661"/>
<dbReference type="InterPro" id="IPR012340">
    <property type="entry name" value="NA-bd_OB-fold"/>
</dbReference>
<dbReference type="AlphaFoldDB" id="G8ZLD5"/>
<organism evidence="2 3">
    <name type="scientific">Torulaspora delbrueckii</name>
    <name type="common">Yeast</name>
    <name type="synonym">Candida colliculosa</name>
    <dbReference type="NCBI Taxonomy" id="4950"/>
    <lineage>
        <taxon>Eukaryota</taxon>
        <taxon>Fungi</taxon>
        <taxon>Dikarya</taxon>
        <taxon>Ascomycota</taxon>
        <taxon>Saccharomycotina</taxon>
        <taxon>Saccharomycetes</taxon>
        <taxon>Saccharomycetales</taxon>
        <taxon>Saccharomycetaceae</taxon>
        <taxon>Torulaspora</taxon>
    </lineage>
</organism>
<name>G8ZLD5_TORDE</name>
<dbReference type="GO" id="GO:1990879">
    <property type="term" value="C:CST complex"/>
    <property type="evidence" value="ECO:0007669"/>
    <property type="project" value="EnsemblFungi"/>
</dbReference>
<dbReference type="GO" id="GO:0010521">
    <property type="term" value="F:telomerase inhibitor activity"/>
    <property type="evidence" value="ECO:0007669"/>
    <property type="project" value="EnsemblFungi"/>
</dbReference>
<gene>
    <name evidence="2" type="primary">TDEL0A00970</name>
    <name evidence="2" type="ORF">TDEL_0A00970</name>
</gene>
<dbReference type="FunCoup" id="G8ZLD5">
    <property type="interactions" value="87"/>
</dbReference>
<evidence type="ECO:0000259" key="1">
    <source>
        <dbReference type="SMART" id="SM00976"/>
    </source>
</evidence>
<dbReference type="SMART" id="SM00976">
    <property type="entry name" value="Telo_bind"/>
    <property type="match status" value="1"/>
</dbReference>
<dbReference type="GO" id="GO:0061770">
    <property type="term" value="F:translation elongation factor binding"/>
    <property type="evidence" value="ECO:0007669"/>
    <property type="project" value="EnsemblFungi"/>
</dbReference>
<dbReference type="InParanoid" id="G8ZLD5"/>
<dbReference type="Proteomes" id="UP000005627">
    <property type="component" value="Chromosome 1"/>
</dbReference>
<dbReference type="eggNOG" id="ENOG502QU50">
    <property type="taxonomic scope" value="Eukaryota"/>
</dbReference>
<accession>G8ZLD5</accession>
<dbReference type="SUPFAM" id="SSF50249">
    <property type="entry name" value="Nucleic acid-binding proteins"/>
    <property type="match status" value="1"/>
</dbReference>
<dbReference type="HOGENOM" id="CLU_011303_0_0_1"/>
<dbReference type="GO" id="GO:0043047">
    <property type="term" value="F:single-stranded telomeric DNA binding"/>
    <property type="evidence" value="ECO:0007669"/>
    <property type="project" value="EnsemblFungi"/>
</dbReference>
<dbReference type="InterPro" id="IPR031749">
    <property type="entry name" value="Cdc13_N"/>
</dbReference>
<dbReference type="InterPro" id="IPR041028">
    <property type="entry name" value="Cdc13_OB4_dimer"/>
</dbReference>
<dbReference type="InterPro" id="IPR040650">
    <property type="entry name" value="Cdc13_OB2"/>
</dbReference>
<dbReference type="GO" id="GO:0007004">
    <property type="term" value="P:telomere maintenance via telomerase"/>
    <property type="evidence" value="ECO:0007669"/>
    <property type="project" value="EnsemblFungi"/>
</dbReference>
<keyword evidence="3" id="KW-1185">Reference proteome</keyword>
<dbReference type="RefSeq" id="XP_003678640.1">
    <property type="nucleotide sequence ID" value="XM_003678592.1"/>
</dbReference>
<dbReference type="GO" id="GO:0016233">
    <property type="term" value="P:telomere capping"/>
    <property type="evidence" value="ECO:0007669"/>
    <property type="project" value="EnsemblFungi"/>
</dbReference>
<dbReference type="STRING" id="1076872.G8ZLD5"/>
<dbReference type="EMBL" id="HE616742">
    <property type="protein sequence ID" value="CCE89429.1"/>
    <property type="molecule type" value="Genomic_DNA"/>
</dbReference>
<sequence>MGLQYKYITSTAAYDEFPLESCVAIEFVALLTSISYERTHYLLELHNFADGNPDKMPFLVKVRCSDQFAEKLARMTISLMFQCLEIDLPDSILDEHTPLNDIHLESLCFVKCQCLYLSKESKYGVYLENIKPFNAASVMDLALNHKDGHIGKTIFNIMQNLIRMDTRFTSPFKFARLNNPPKDFRRLIEKLKANQPALVNNPLFTANRLNSAPAESQNEFNSQCMGSSGSFDTMGFDAVEESDSSVEPELTVRKKPRLAGSDIQPNTSMSMVLGTTVKLVGQIAGLFPVGPDAAGDFRLYFIPHDWPNAPHEPFVAGVNCLECFVERASPLYKLIDAVFDTPDAFHDILARANLVIDVERTEWHLHDNLHSSRWTLTHVDQQEELMNRIQTPNSKRDPLIEFKDLTLRGQEVKYVTMIGLLVSCSFENPSFVSMVFTDFTSNLDINQKFLFDRFLLDFDNKLDQESGFRVIMYANQFAIFDKQLRELYNDLSLRNMFMPNSGENVSHKGILCRMSLKLKLYNDKLNAIVRYCTPISTTTRLAYRDERLQLQNIRESALKILRQPSLNRFYDNFTVCFPLVQDRSVWRVSMKERRPVVPELRLNAEDEEMVTCTTGTEPRVVRDIAALNGSGPQAPENGTSSVHRVEGQLLLLQLKNGSVQLHVTNELITGNYVVPARILTLELPTSQAVQSFDQDCSDVLGEEFCFTVTRRNLPLLELNPTGKRLLVWCPIECSLPELRSQLRHSQSVKQEEQPT</sequence>
<dbReference type="KEGG" id="tdl:TDEL_0A00970"/>
<dbReference type="InterPro" id="IPR011564">
    <property type="entry name" value="Telomer_end-bd_POT1/Cdc13"/>
</dbReference>
<dbReference type="Gene3D" id="2.40.50.800">
    <property type="match status" value="1"/>
</dbReference>
<dbReference type="GO" id="GO:0042802">
    <property type="term" value="F:identical protein binding"/>
    <property type="evidence" value="ECO:0007669"/>
    <property type="project" value="EnsemblFungi"/>
</dbReference>
<dbReference type="Pfam" id="PF16853">
    <property type="entry name" value="CDC13_N"/>
    <property type="match status" value="1"/>
</dbReference>
<dbReference type="Gene3D" id="2.40.50.140">
    <property type="entry name" value="Nucleic acid-binding proteins"/>
    <property type="match status" value="1"/>
</dbReference>
<dbReference type="GO" id="GO:0032210">
    <property type="term" value="P:regulation of telomere maintenance via telomerase"/>
    <property type="evidence" value="ECO:0007669"/>
    <property type="project" value="EnsemblFungi"/>
</dbReference>